<dbReference type="EMBL" id="OZ034813">
    <property type="protein sequence ID" value="CAL1355277.1"/>
    <property type="molecule type" value="Genomic_DNA"/>
</dbReference>
<dbReference type="AlphaFoldDB" id="A0AAV2CH07"/>
<reference evidence="1 2" key="1">
    <citation type="submission" date="2024-04" db="EMBL/GenBank/DDBJ databases">
        <authorList>
            <person name="Fracassetti M."/>
        </authorList>
    </citation>
    <scope>NUCLEOTIDE SEQUENCE [LARGE SCALE GENOMIC DNA]</scope>
</reference>
<evidence type="ECO:0000313" key="2">
    <source>
        <dbReference type="Proteomes" id="UP001497516"/>
    </source>
</evidence>
<keyword evidence="2" id="KW-1185">Reference proteome</keyword>
<dbReference type="Proteomes" id="UP001497516">
    <property type="component" value="Chromosome 1"/>
</dbReference>
<accession>A0AAV2CH07</accession>
<organism evidence="1 2">
    <name type="scientific">Linum trigynum</name>
    <dbReference type="NCBI Taxonomy" id="586398"/>
    <lineage>
        <taxon>Eukaryota</taxon>
        <taxon>Viridiplantae</taxon>
        <taxon>Streptophyta</taxon>
        <taxon>Embryophyta</taxon>
        <taxon>Tracheophyta</taxon>
        <taxon>Spermatophyta</taxon>
        <taxon>Magnoliopsida</taxon>
        <taxon>eudicotyledons</taxon>
        <taxon>Gunneridae</taxon>
        <taxon>Pentapetalae</taxon>
        <taxon>rosids</taxon>
        <taxon>fabids</taxon>
        <taxon>Malpighiales</taxon>
        <taxon>Linaceae</taxon>
        <taxon>Linum</taxon>
    </lineage>
</organism>
<protein>
    <submittedName>
        <fullName evidence="1">Uncharacterized protein</fullName>
    </submittedName>
</protein>
<name>A0AAV2CH07_9ROSI</name>
<proteinExistence type="predicted"/>
<sequence length="82" mass="8936">MGGWVTGGWICLGSRCCGYQEIHVGQRLMGTAIIKLGTFKAEIQSEPVLAMGMVVAITEKVRGVQYTELHVSFAPFSSLFKL</sequence>
<evidence type="ECO:0000313" key="1">
    <source>
        <dbReference type="EMBL" id="CAL1355277.1"/>
    </source>
</evidence>
<gene>
    <name evidence="1" type="ORF">LTRI10_LOCUS3047</name>
</gene>